<gene>
    <name evidence="1" type="ORF">ICN82_20055</name>
</gene>
<dbReference type="Gene3D" id="1.20.58.320">
    <property type="entry name" value="TPR-like"/>
    <property type="match status" value="1"/>
</dbReference>
<dbReference type="Gene3D" id="1.25.40.10">
    <property type="entry name" value="Tetratricopeptide repeat domain"/>
    <property type="match status" value="1"/>
</dbReference>
<name>A0A8J6Z0Q7_9RHOB</name>
<dbReference type="InterPro" id="IPR011990">
    <property type="entry name" value="TPR-like_helical_dom_sf"/>
</dbReference>
<accession>A0A8J6Z0Q7</accession>
<comment type="caution">
    <text evidence="1">The sequence shown here is derived from an EMBL/GenBank/DDBJ whole genome shotgun (WGS) entry which is preliminary data.</text>
</comment>
<protein>
    <submittedName>
        <fullName evidence="1">DUF924 domain-containing protein</fullName>
    </submittedName>
</protein>
<dbReference type="RefSeq" id="WP_193186783.1">
    <property type="nucleotide sequence ID" value="NZ_JACVXA010000099.1"/>
</dbReference>
<evidence type="ECO:0000313" key="2">
    <source>
        <dbReference type="Proteomes" id="UP000609121"/>
    </source>
</evidence>
<keyword evidence="2" id="KW-1185">Reference proteome</keyword>
<dbReference type="InterPro" id="IPR010323">
    <property type="entry name" value="DUF924"/>
</dbReference>
<dbReference type="EMBL" id="JACVXA010000099">
    <property type="protein sequence ID" value="MBE3640504.1"/>
    <property type="molecule type" value="Genomic_DNA"/>
</dbReference>
<proteinExistence type="predicted"/>
<dbReference type="SUPFAM" id="SSF48452">
    <property type="entry name" value="TPR-like"/>
    <property type="match status" value="1"/>
</dbReference>
<organism evidence="1 2">
    <name type="scientific">Mangrovicoccus algicola</name>
    <dbReference type="NCBI Taxonomy" id="2771008"/>
    <lineage>
        <taxon>Bacteria</taxon>
        <taxon>Pseudomonadati</taxon>
        <taxon>Pseudomonadota</taxon>
        <taxon>Alphaproteobacteria</taxon>
        <taxon>Rhodobacterales</taxon>
        <taxon>Paracoccaceae</taxon>
        <taxon>Mangrovicoccus</taxon>
    </lineage>
</organism>
<evidence type="ECO:0000313" key="1">
    <source>
        <dbReference type="EMBL" id="MBE3640504.1"/>
    </source>
</evidence>
<reference evidence="1" key="1">
    <citation type="submission" date="2020-09" db="EMBL/GenBank/DDBJ databases">
        <title>A novel bacterium of genus Mangrovicoccus, isolated from South China Sea.</title>
        <authorList>
            <person name="Huang H."/>
            <person name="Mo K."/>
            <person name="Hu Y."/>
        </authorList>
    </citation>
    <scope>NUCLEOTIDE SEQUENCE</scope>
    <source>
        <strain evidence="1">HB182678</strain>
    </source>
</reference>
<dbReference type="Pfam" id="PF06041">
    <property type="entry name" value="DUF924"/>
    <property type="match status" value="1"/>
</dbReference>
<dbReference type="AlphaFoldDB" id="A0A8J6Z0Q7"/>
<dbReference type="Proteomes" id="UP000609121">
    <property type="component" value="Unassembled WGS sequence"/>
</dbReference>
<sequence>MTSYQDVLDFWIEEVGPAGWYRAEDAIDATIRNRFGAAWHMAQAGGLPEWSATPEGTLALLILLDQFPRNMFRGEGRAFSSDAQARAVAKKAVEKGWDLRIPEPQRQFFYLPLMHSECLIDQERCIRLMMERMPETGADNLLHARAHREVIRRFGRFPHRNPDLDRNTTAEEARFLEEGGYGQVVQTLRQAA</sequence>